<feature type="compositionally biased region" description="Polar residues" evidence="1">
    <location>
        <begin position="451"/>
        <end position="472"/>
    </location>
</feature>
<proteinExistence type="predicted"/>
<evidence type="ECO:0000313" key="2">
    <source>
        <dbReference type="EMBL" id="EHY64750.1"/>
    </source>
</evidence>
<feature type="region of interest" description="Disordered" evidence="1">
    <location>
        <begin position="407"/>
        <end position="548"/>
    </location>
</feature>
<dbReference type="STRING" id="944018.H8ZEY4"/>
<name>H8ZEY4_NEMA1</name>
<protein>
    <submittedName>
        <fullName evidence="2">Uncharacterized protein</fullName>
    </submittedName>
</protein>
<reference evidence="2" key="1">
    <citation type="submission" date="2011-03" db="EMBL/GenBank/DDBJ databases">
        <title>The Genome Sequence of Nematocida sp1 strain ERTm2.</title>
        <authorList>
            <consortium name="The Broad Institute Genome Sequencing Platform"/>
            <consortium name="The Broad Institute Genome Sequencing Center for Infectious Disease"/>
            <person name="Cuomo C."/>
            <person name="Troemel E."/>
            <person name="Young S.K."/>
            <person name="Zeng Q."/>
            <person name="Gargeya S."/>
            <person name="Fitzgerald M."/>
            <person name="Haas B."/>
            <person name="Abouelleil A."/>
            <person name="Alvarado L."/>
            <person name="Arachchi H.M."/>
            <person name="Berlin A."/>
            <person name="Brown A."/>
            <person name="Chapman S.B."/>
            <person name="Chen Z."/>
            <person name="Dunbar C."/>
            <person name="Freedman E."/>
            <person name="Gearin G."/>
            <person name="Gellesch M."/>
            <person name="Goldberg J."/>
            <person name="Griggs A."/>
            <person name="Gujja S."/>
            <person name="Heilman E.R."/>
            <person name="Heiman D."/>
            <person name="Howarth C."/>
            <person name="Larson L."/>
            <person name="Lui A."/>
            <person name="MacDonald P.J.P."/>
            <person name="Mehta T."/>
            <person name="Montmayeur A."/>
            <person name="Murphy C."/>
            <person name="Neiman D."/>
            <person name="Pearson M."/>
            <person name="Priest M."/>
            <person name="Roberts A."/>
            <person name="Saif S."/>
            <person name="Shea T."/>
            <person name="Shenoy N."/>
            <person name="Sisk P."/>
            <person name="Stolte C."/>
            <person name="Sykes S."/>
            <person name="White J."/>
            <person name="Yandava C."/>
            <person name="Wortman J."/>
            <person name="Nusbaum C."/>
            <person name="Birren B."/>
        </authorList>
    </citation>
    <scope>NUCLEOTIDE SEQUENCE</scope>
    <source>
        <strain evidence="2">ERTm2</strain>
    </source>
</reference>
<sequence>MTAELKTRDMETFQTESPQGRRRYTKAFVGIRKKVTSGFSKFMGFITCRGDTFVNIEEAEEDREEELEPRSDRIYLLPVPKSEEMSIKEQITPSVVKDVCDEVEVASPAAETIKTLPSPTEPIQVSSPAADEIVPVKEEKAPVPDTIKASEPVVEEKKKKVTFSDDSPIIAEEKKAEKVVAAKAEPVPYSKAVKNNEAVLEHVVKFISTIESIVNHASPMKDASYAPVLLLFYLKQENYNISRDLQLAEVAFHAVDTAPEEDLHSDVVTYLVADGLEPTICINYWMAYKVDLENSYSSLYKAVVSTLLETNKANTRSEKMLVFYKEVLMCVRNIVSYALAEMHEERDADFVEDTMFTELIEKLMRRPHVKEYLQITHPNRVIEPVIRTENTVKPQVALESVLEEKIVDHTGQKPENKDSSMADLEKKEPSEVLSNTTQKSEEVEESKDVSTPTSEQPLPANSSVENACTPSTPALVLYPQESMLEEAVGESEKNENATITEFQLAEEPTTSLEESNEEETQSTADPLINDLEASPLFLKQKSKHNLLS</sequence>
<organism evidence="2">
    <name type="scientific">Nematocida ausubeli (strain ATCC PRA-371 / ERTm2)</name>
    <name type="common">Nematode killer fungus</name>
    <dbReference type="NCBI Taxonomy" id="1913371"/>
    <lineage>
        <taxon>Eukaryota</taxon>
        <taxon>Fungi</taxon>
        <taxon>Fungi incertae sedis</taxon>
        <taxon>Microsporidia</taxon>
        <taxon>Nematocida</taxon>
    </lineage>
</organism>
<dbReference type="EMBL" id="JH604638">
    <property type="protein sequence ID" value="EHY64750.1"/>
    <property type="molecule type" value="Genomic_DNA"/>
</dbReference>
<evidence type="ECO:0000256" key="1">
    <source>
        <dbReference type="SAM" id="MobiDB-lite"/>
    </source>
</evidence>
<feature type="compositionally biased region" description="Basic and acidic residues" evidence="1">
    <location>
        <begin position="407"/>
        <end position="430"/>
    </location>
</feature>
<gene>
    <name evidence="2" type="ORF">NERG_02153</name>
</gene>
<accession>H8ZEY4</accession>
<dbReference type="HOGENOM" id="CLU_505362_0_0_1"/>
<dbReference type="AlphaFoldDB" id="H8ZEY4"/>
<dbReference type="Proteomes" id="UP000005622">
    <property type="component" value="Unassembled WGS sequence"/>
</dbReference>